<evidence type="ECO:0000256" key="1">
    <source>
        <dbReference type="SAM" id="Phobius"/>
    </source>
</evidence>
<dbReference type="EMBL" id="FPBV01000001">
    <property type="protein sequence ID" value="SFU34674.1"/>
    <property type="molecule type" value="Genomic_DNA"/>
</dbReference>
<organism evidence="3 4">
    <name type="scientific">Alicyclobacillus macrosporangiidus</name>
    <dbReference type="NCBI Taxonomy" id="392015"/>
    <lineage>
        <taxon>Bacteria</taxon>
        <taxon>Bacillati</taxon>
        <taxon>Bacillota</taxon>
        <taxon>Bacilli</taxon>
        <taxon>Bacillales</taxon>
        <taxon>Alicyclobacillaceae</taxon>
        <taxon>Alicyclobacillus</taxon>
    </lineage>
</organism>
<dbReference type="InterPro" id="IPR045679">
    <property type="entry name" value="DUF6199"/>
</dbReference>
<protein>
    <recommendedName>
        <fullName evidence="2">DUF6199 domain-containing protein</fullName>
    </recommendedName>
</protein>
<keyword evidence="1" id="KW-0472">Membrane</keyword>
<keyword evidence="1" id="KW-1133">Transmembrane helix</keyword>
<proteinExistence type="predicted"/>
<dbReference type="AlphaFoldDB" id="A0A1I7FEV6"/>
<evidence type="ECO:0000313" key="4">
    <source>
        <dbReference type="Proteomes" id="UP000183508"/>
    </source>
</evidence>
<feature type="transmembrane region" description="Helical" evidence="1">
    <location>
        <begin position="39"/>
        <end position="60"/>
    </location>
</feature>
<reference evidence="4" key="1">
    <citation type="submission" date="2016-10" db="EMBL/GenBank/DDBJ databases">
        <authorList>
            <person name="Varghese N."/>
        </authorList>
    </citation>
    <scope>NUCLEOTIDE SEQUENCE [LARGE SCALE GENOMIC DNA]</scope>
    <source>
        <strain evidence="4">DSM 17980</strain>
    </source>
</reference>
<gene>
    <name evidence="3" type="ORF">SAMN05421543_101214</name>
</gene>
<evidence type="ECO:0000313" key="3">
    <source>
        <dbReference type="EMBL" id="SFU34674.1"/>
    </source>
</evidence>
<keyword evidence="4" id="KW-1185">Reference proteome</keyword>
<dbReference type="Proteomes" id="UP000183508">
    <property type="component" value="Unassembled WGS sequence"/>
</dbReference>
<dbReference type="OrthoDB" id="2088419at2"/>
<dbReference type="RefSeq" id="WP_074948713.1">
    <property type="nucleotide sequence ID" value="NZ_FPBV01000001.1"/>
</dbReference>
<name>A0A1I7FEV6_9BACL</name>
<accession>A0A1I7FEV6</accession>
<evidence type="ECO:0000259" key="2">
    <source>
        <dbReference type="Pfam" id="PF19701"/>
    </source>
</evidence>
<dbReference type="STRING" id="392015.SAMN05421543_101214"/>
<feature type="domain" description="DUF6199" evidence="2">
    <location>
        <begin position="3"/>
        <end position="60"/>
    </location>
</feature>
<sequence>MGIGLLLLIVGGVHALFPRFCWFLSVGWKLRDAEPSDLYLGVSRFLGSLAGIAGLAVLLVSGIQSRAEASDDAAWQPVQSHLAAGNIASVRTSSGQAVEMTPEELDALDRDIRDLSPTRFHADSGSFQTFGSVTITCKDGFQVTLMQLDPDSEIGIAVGNAPTAPAFAGFSGELHDWIDQVLGHSLS</sequence>
<dbReference type="Pfam" id="PF19701">
    <property type="entry name" value="DUF6199"/>
    <property type="match status" value="1"/>
</dbReference>
<keyword evidence="1" id="KW-0812">Transmembrane</keyword>